<evidence type="ECO:0000313" key="1">
    <source>
        <dbReference type="EMBL" id="EHQ88256.1"/>
    </source>
</evidence>
<reference evidence="1 2" key="1">
    <citation type="submission" date="2011-11" db="EMBL/GenBank/DDBJ databases">
        <title>The Noncontiguous Finished genome of Desulfosporosinus youngiae DSM 17734.</title>
        <authorList>
            <consortium name="US DOE Joint Genome Institute (JGI-PGF)"/>
            <person name="Lucas S."/>
            <person name="Han J."/>
            <person name="Lapidus A."/>
            <person name="Cheng J.-F."/>
            <person name="Goodwin L."/>
            <person name="Pitluck S."/>
            <person name="Peters L."/>
            <person name="Ovchinnikova G."/>
            <person name="Lu M."/>
            <person name="Land M.L."/>
            <person name="Hauser L."/>
            <person name="Pester M."/>
            <person name="Spring S."/>
            <person name="Ollivier B."/>
            <person name="Rattei T."/>
            <person name="Klenk H.-P."/>
            <person name="Wagner M."/>
            <person name="Loy A."/>
            <person name="Woyke T.J."/>
        </authorList>
    </citation>
    <scope>NUCLEOTIDE SEQUENCE [LARGE SCALE GENOMIC DNA]</scope>
    <source>
        <strain evidence="1 2">DSM 17734</strain>
    </source>
</reference>
<name>H5Y258_9FIRM</name>
<dbReference type="Proteomes" id="UP000005104">
    <property type="component" value="Chromosome"/>
</dbReference>
<organism evidence="1 2">
    <name type="scientific">Desulfosporosinus youngiae DSM 17734</name>
    <dbReference type="NCBI Taxonomy" id="768710"/>
    <lineage>
        <taxon>Bacteria</taxon>
        <taxon>Bacillati</taxon>
        <taxon>Bacillota</taxon>
        <taxon>Clostridia</taxon>
        <taxon>Eubacteriales</taxon>
        <taxon>Desulfitobacteriaceae</taxon>
        <taxon>Desulfosporosinus</taxon>
    </lineage>
</organism>
<dbReference type="RefSeq" id="WP_007780390.1">
    <property type="nucleotide sequence ID" value="NZ_CM001441.1"/>
</dbReference>
<evidence type="ECO:0000313" key="2">
    <source>
        <dbReference type="Proteomes" id="UP000005104"/>
    </source>
</evidence>
<accession>H5Y258</accession>
<sequence length="144" mass="16537">MADSSWAEKMRSYEREIANIQVPAEPDKTDITRLESLIDTLYSKARFDLARAKTAFERTNRLWKDTKTESYLLATGTQKEREAMSIQFARKRKVGDSDLTIESALNIAEERYFYMEAVVDILRGKHNSLVIALGAAKLEKDLTR</sequence>
<dbReference type="AlphaFoldDB" id="H5Y258"/>
<gene>
    <name evidence="1" type="ORF">DesyoDRAFT_1086</name>
</gene>
<protein>
    <submittedName>
        <fullName evidence="1">Uncharacterized protein</fullName>
    </submittedName>
</protein>
<dbReference type="EMBL" id="CM001441">
    <property type="protein sequence ID" value="EHQ88256.1"/>
    <property type="molecule type" value="Genomic_DNA"/>
</dbReference>
<dbReference type="STRING" id="768710.DesyoDRAFT_1086"/>
<proteinExistence type="predicted"/>
<dbReference type="HOGENOM" id="CLU_1793407_0_0_9"/>
<keyword evidence="2" id="KW-1185">Reference proteome</keyword>